<dbReference type="InterPro" id="IPR007349">
    <property type="entry name" value="DUF418"/>
</dbReference>
<sequence>MIATTPAPLPAPTAEHERIEALDALRGLALLGIFLMNVEQFGAPLVGMEEGIAPGQAWPDRVADAFVYVFVRSKFWTLFSLLFGMGFAAMLARAEARGAAFAPLYLRRSVALLAIGLAHALLVWSGDILVNYALAALLLLSLRRLPDSALWPAGASLYGAVIALGVLGALAVGALGALGAVPADPAAEAGEAALRQAEIEAYRHGGYAEATAMRLRYFLQMFWLNLALLPMVLGMFLIGAWFVRSGAIRDPAAHARLFRRLLWIGGPLGLAVTLASFALDPSPQTGGRPDARALLASTLHMAAAPAMALAYLAMAMLALQRGARWLRALAPAGRMALSNYLLQSLLGTWLFYGHGLGLWGEVGRAWQVAGVAAVFALQVAASRAWLARFRYGPVEWLWRGFTYGALPPMRRAAAR</sequence>
<dbReference type="RefSeq" id="WP_123770762.1">
    <property type="nucleotide sequence ID" value="NZ_RKQN01000003.1"/>
</dbReference>
<reference evidence="3 4" key="1">
    <citation type="submission" date="2018-11" db="EMBL/GenBank/DDBJ databases">
        <title>Genomic Encyclopedia of Type Strains, Phase IV (KMG-IV): sequencing the most valuable type-strain genomes for metagenomic binning, comparative biology and taxonomic classification.</title>
        <authorList>
            <person name="Goeker M."/>
        </authorList>
    </citation>
    <scope>NUCLEOTIDE SEQUENCE [LARGE SCALE GENOMIC DNA]</scope>
    <source>
        <strain evidence="3 4">DSM 25623</strain>
    </source>
</reference>
<name>A0A3N4VJF7_9GAMM</name>
<feature type="transmembrane region" description="Helical" evidence="1">
    <location>
        <begin position="128"/>
        <end position="145"/>
    </location>
</feature>
<proteinExistence type="predicted"/>
<dbReference type="PANTHER" id="PTHR30590:SF2">
    <property type="entry name" value="INNER MEMBRANE PROTEIN"/>
    <property type="match status" value="1"/>
</dbReference>
<accession>A0A3N4VJF7</accession>
<gene>
    <name evidence="3" type="ORF">EDC50_2442</name>
</gene>
<evidence type="ECO:0000259" key="2">
    <source>
        <dbReference type="Pfam" id="PF04235"/>
    </source>
</evidence>
<keyword evidence="1" id="KW-1133">Transmembrane helix</keyword>
<dbReference type="OrthoDB" id="9807744at2"/>
<dbReference type="PANTHER" id="PTHR30590">
    <property type="entry name" value="INNER MEMBRANE PROTEIN"/>
    <property type="match status" value="1"/>
</dbReference>
<comment type="caution">
    <text evidence="3">The sequence shown here is derived from an EMBL/GenBank/DDBJ whole genome shotgun (WGS) entry which is preliminary data.</text>
</comment>
<feature type="transmembrane region" description="Helical" evidence="1">
    <location>
        <begin position="75"/>
        <end position="92"/>
    </location>
</feature>
<feature type="transmembrane region" description="Helical" evidence="1">
    <location>
        <begin position="261"/>
        <end position="279"/>
    </location>
</feature>
<keyword evidence="1" id="KW-0472">Membrane</keyword>
<protein>
    <recommendedName>
        <fullName evidence="2">DUF418 domain-containing protein</fullName>
    </recommendedName>
</protein>
<feature type="transmembrane region" description="Helical" evidence="1">
    <location>
        <begin position="340"/>
        <end position="359"/>
    </location>
</feature>
<feature type="transmembrane region" description="Helical" evidence="1">
    <location>
        <begin position="222"/>
        <end position="241"/>
    </location>
</feature>
<dbReference type="Proteomes" id="UP000269708">
    <property type="component" value="Unassembled WGS sequence"/>
</dbReference>
<evidence type="ECO:0000313" key="4">
    <source>
        <dbReference type="Proteomes" id="UP000269708"/>
    </source>
</evidence>
<keyword evidence="1" id="KW-0812">Transmembrane</keyword>
<evidence type="ECO:0000256" key="1">
    <source>
        <dbReference type="SAM" id="Phobius"/>
    </source>
</evidence>
<dbReference type="InterPro" id="IPR052529">
    <property type="entry name" value="Bact_Transport_Assoc"/>
</dbReference>
<feature type="transmembrane region" description="Helical" evidence="1">
    <location>
        <begin position="157"/>
        <end position="181"/>
    </location>
</feature>
<feature type="transmembrane region" description="Helical" evidence="1">
    <location>
        <begin position="299"/>
        <end position="319"/>
    </location>
</feature>
<keyword evidence="4" id="KW-1185">Reference proteome</keyword>
<feature type="transmembrane region" description="Helical" evidence="1">
    <location>
        <begin position="365"/>
        <end position="386"/>
    </location>
</feature>
<evidence type="ECO:0000313" key="3">
    <source>
        <dbReference type="EMBL" id="RPE77177.1"/>
    </source>
</evidence>
<feature type="domain" description="DUF418" evidence="2">
    <location>
        <begin position="243"/>
        <end position="404"/>
    </location>
</feature>
<dbReference type="Pfam" id="PF04235">
    <property type="entry name" value="DUF418"/>
    <property type="match status" value="1"/>
</dbReference>
<organism evidence="3 4">
    <name type="scientific">Vulcaniibacterium tengchongense</name>
    <dbReference type="NCBI Taxonomy" id="1273429"/>
    <lineage>
        <taxon>Bacteria</taxon>
        <taxon>Pseudomonadati</taxon>
        <taxon>Pseudomonadota</taxon>
        <taxon>Gammaproteobacteria</taxon>
        <taxon>Lysobacterales</taxon>
        <taxon>Lysobacteraceae</taxon>
        <taxon>Vulcaniibacterium</taxon>
    </lineage>
</organism>
<dbReference type="EMBL" id="RKQN01000003">
    <property type="protein sequence ID" value="RPE77177.1"/>
    <property type="molecule type" value="Genomic_DNA"/>
</dbReference>
<dbReference type="AlphaFoldDB" id="A0A3N4VJF7"/>